<dbReference type="SUPFAM" id="SSF51556">
    <property type="entry name" value="Metallo-dependent hydrolases"/>
    <property type="match status" value="1"/>
</dbReference>
<name>A0ABU8SHQ3_9LACO</name>
<dbReference type="PANTHER" id="PTHR11113:SF2">
    <property type="entry name" value="ADENINE DEAMINASE"/>
    <property type="match status" value="1"/>
</dbReference>
<dbReference type="PANTHER" id="PTHR11113">
    <property type="entry name" value="N-ACETYLGLUCOSAMINE-6-PHOSPHATE DEACETYLASE"/>
    <property type="match status" value="1"/>
</dbReference>
<organism evidence="9 10">
    <name type="scientific">Holzapfeliella saturejae</name>
    <dbReference type="NCBI Taxonomy" id="3082953"/>
    <lineage>
        <taxon>Bacteria</taxon>
        <taxon>Bacillati</taxon>
        <taxon>Bacillota</taxon>
        <taxon>Bacilli</taxon>
        <taxon>Lactobacillales</taxon>
        <taxon>Lactobacillaceae</taxon>
        <taxon>Holzapfeliella</taxon>
    </lineage>
</organism>
<keyword evidence="3 6" id="KW-0378">Hydrolase</keyword>
<dbReference type="EC" id="3.5.4.2" evidence="2 6"/>
<keyword evidence="10" id="KW-1185">Reference proteome</keyword>
<evidence type="ECO:0000256" key="6">
    <source>
        <dbReference type="HAMAP-Rule" id="MF_01518"/>
    </source>
</evidence>
<comment type="caution">
    <text evidence="9">The sequence shown here is derived from an EMBL/GenBank/DDBJ whole genome shotgun (WGS) entry which is preliminary data.</text>
</comment>
<evidence type="ECO:0000256" key="1">
    <source>
        <dbReference type="ARBA" id="ARBA00006773"/>
    </source>
</evidence>
<dbReference type="InterPro" id="IPR006679">
    <property type="entry name" value="Adenine_deam"/>
</dbReference>
<feature type="domain" description="Amidohydrolase-related" evidence="7">
    <location>
        <begin position="54"/>
        <end position="336"/>
    </location>
</feature>
<dbReference type="Gene3D" id="2.30.40.10">
    <property type="entry name" value="Urease, subunit C, domain 1"/>
    <property type="match status" value="1"/>
</dbReference>
<accession>A0ABU8SHQ3</accession>
<dbReference type="GO" id="GO:0000034">
    <property type="term" value="F:adenine deaminase activity"/>
    <property type="evidence" value="ECO:0007669"/>
    <property type="project" value="UniProtKB-EC"/>
</dbReference>
<evidence type="ECO:0000313" key="10">
    <source>
        <dbReference type="Proteomes" id="UP001377804"/>
    </source>
</evidence>
<evidence type="ECO:0000256" key="3">
    <source>
        <dbReference type="ARBA" id="ARBA00022801"/>
    </source>
</evidence>
<comment type="catalytic activity">
    <reaction evidence="5 6">
        <text>adenine + H2O + H(+) = hypoxanthine + NH4(+)</text>
        <dbReference type="Rhea" id="RHEA:23688"/>
        <dbReference type="ChEBI" id="CHEBI:15377"/>
        <dbReference type="ChEBI" id="CHEBI:15378"/>
        <dbReference type="ChEBI" id="CHEBI:16708"/>
        <dbReference type="ChEBI" id="CHEBI:17368"/>
        <dbReference type="ChEBI" id="CHEBI:28938"/>
        <dbReference type="EC" id="3.5.4.2"/>
    </reaction>
</comment>
<dbReference type="HAMAP" id="MF_01518">
    <property type="entry name" value="Adenine_deamin"/>
    <property type="match status" value="1"/>
</dbReference>
<feature type="domain" description="Adenine deaminase C-terminal" evidence="8">
    <location>
        <begin position="380"/>
        <end position="547"/>
    </location>
</feature>
<dbReference type="CDD" id="cd01295">
    <property type="entry name" value="AdeC"/>
    <property type="match status" value="1"/>
</dbReference>
<comment type="cofactor">
    <cofactor evidence="6">
        <name>Mn(2+)</name>
        <dbReference type="ChEBI" id="CHEBI:29035"/>
    </cofactor>
</comment>
<dbReference type="EMBL" id="JAWMWG010000004">
    <property type="protein sequence ID" value="MEJ6348893.1"/>
    <property type="molecule type" value="Genomic_DNA"/>
</dbReference>
<dbReference type="SUPFAM" id="SSF51338">
    <property type="entry name" value="Composite domain of metallo-dependent hydrolases"/>
    <property type="match status" value="1"/>
</dbReference>
<comment type="similarity">
    <text evidence="1 6">Belongs to the metallo-dependent hydrolases superfamily. Adenine deaminase family.</text>
</comment>
<dbReference type="InterPro" id="IPR006680">
    <property type="entry name" value="Amidohydro-rel"/>
</dbReference>
<gene>
    <name evidence="6 9" type="primary">ade</name>
    <name evidence="9" type="ORF">R4Y45_06635</name>
</gene>
<dbReference type="Proteomes" id="UP001377804">
    <property type="component" value="Unassembled WGS sequence"/>
</dbReference>
<evidence type="ECO:0000313" key="9">
    <source>
        <dbReference type="EMBL" id="MEJ6348893.1"/>
    </source>
</evidence>
<dbReference type="InterPro" id="IPR032466">
    <property type="entry name" value="Metal_Hydrolase"/>
</dbReference>
<protein>
    <recommendedName>
        <fullName evidence="2 6">Adenine deaminase</fullName>
        <shortName evidence="6">Adenase</shortName>
        <shortName evidence="6">Adenine aminase</shortName>
        <ecNumber evidence="2 6">3.5.4.2</ecNumber>
    </recommendedName>
</protein>
<dbReference type="InterPro" id="IPR026912">
    <property type="entry name" value="Adenine_deam_C"/>
</dbReference>
<proteinExistence type="inferred from homology"/>
<evidence type="ECO:0000256" key="4">
    <source>
        <dbReference type="ARBA" id="ARBA00023211"/>
    </source>
</evidence>
<dbReference type="Pfam" id="PF13382">
    <property type="entry name" value="Adenine_deam_C"/>
    <property type="match status" value="1"/>
</dbReference>
<evidence type="ECO:0000259" key="7">
    <source>
        <dbReference type="Pfam" id="PF01979"/>
    </source>
</evidence>
<keyword evidence="4 6" id="KW-0464">Manganese</keyword>
<reference evidence="9 10" key="1">
    <citation type="submission" date="2023-10" db="EMBL/GenBank/DDBJ databases">
        <title>Holzapfeliella saturejae sp. nov. isolated from Satureja montana flowers.</title>
        <authorList>
            <person name="Alcantara C."/>
            <person name="Zuniga M."/>
            <person name="Landete J.M."/>
            <person name="Monedero V."/>
        </authorList>
    </citation>
    <scope>NUCLEOTIDE SEQUENCE [LARGE SCALE GENOMIC DNA]</scope>
    <source>
        <strain evidence="9 10">He02</strain>
    </source>
</reference>
<dbReference type="Gene3D" id="3.20.20.140">
    <property type="entry name" value="Metal-dependent hydrolases"/>
    <property type="match status" value="1"/>
</dbReference>
<evidence type="ECO:0000256" key="2">
    <source>
        <dbReference type="ARBA" id="ARBA00012782"/>
    </source>
</evidence>
<evidence type="ECO:0000256" key="5">
    <source>
        <dbReference type="ARBA" id="ARBA00047720"/>
    </source>
</evidence>
<dbReference type="Pfam" id="PF01979">
    <property type="entry name" value="Amidohydro_1"/>
    <property type="match status" value="1"/>
</dbReference>
<dbReference type="InterPro" id="IPR011059">
    <property type="entry name" value="Metal-dep_hydrolase_composite"/>
</dbReference>
<evidence type="ECO:0000259" key="8">
    <source>
        <dbReference type="Pfam" id="PF13382"/>
    </source>
</evidence>
<dbReference type="NCBIfam" id="TIGR01178">
    <property type="entry name" value="ade"/>
    <property type="match status" value="1"/>
</dbReference>
<sequence>MKLVDTRIQNGLVLNVFTREFEPQTLWLDKGKIVSVGENNQLEAKTVIEARNQYLVPGFIDAHVHIESAMVSPSELAKVLLKHGVTTIVTDPHEIGNVMGTQGIEYMIEDARQTPLDVRFMLPSSVPCVPFDHSGAVLNAKDLKPLYRYPEVNGLAEVMDFPAVASQSHEIMQKIKDAQEAGYHADGHGAGLTPEQLDTYRQVGIDTDHEATSVQEVKDRLSAGYYVFLREGTVERDIENTIGAVTESNAQRLAFCTDDKLITDLDREGSIDYCIQLAIKHGVRPETAFTMASFNAATSHKLNQTGALATGYQADIVFLDNLEDVTIDKVMKNGEILSEFTTQPAQFSESTVHHNFKLEDLKMPLSSDYCNVIQIQPNHIVTDHLQTHVKLDNGQFNSDIDQDILKMVVIERHHNLGTYGLGLVKGFEIQNGAVAITVAHDSHNLVAVGTDDDSINEAIQAVTESGGGIAVTQNGKVLATMPLKIAGLMSAKSYQEAQQDLDLVNQAYQKISTNRVFDPFITLSFLTLPVIPSIKLTDQGLYDFNQQDFISVEAK</sequence>